<sequence>MLRCSIVHKTLLNIDIVKSITSVKQLYDPILMLIS</sequence>
<dbReference type="EMBL" id="GBXM01005351">
    <property type="protein sequence ID" value="JAI03227.1"/>
    <property type="molecule type" value="Transcribed_RNA"/>
</dbReference>
<organism evidence="1">
    <name type="scientific">Anguilla anguilla</name>
    <name type="common">European freshwater eel</name>
    <name type="synonym">Muraena anguilla</name>
    <dbReference type="NCBI Taxonomy" id="7936"/>
    <lineage>
        <taxon>Eukaryota</taxon>
        <taxon>Metazoa</taxon>
        <taxon>Chordata</taxon>
        <taxon>Craniata</taxon>
        <taxon>Vertebrata</taxon>
        <taxon>Euteleostomi</taxon>
        <taxon>Actinopterygii</taxon>
        <taxon>Neopterygii</taxon>
        <taxon>Teleostei</taxon>
        <taxon>Anguilliformes</taxon>
        <taxon>Anguillidae</taxon>
        <taxon>Anguilla</taxon>
    </lineage>
</organism>
<reference evidence="1" key="2">
    <citation type="journal article" date="2015" name="Fish Shellfish Immunol.">
        <title>Early steps in the European eel (Anguilla anguilla)-Vibrio vulnificus interaction in the gills: Role of the RtxA13 toxin.</title>
        <authorList>
            <person name="Callol A."/>
            <person name="Pajuelo D."/>
            <person name="Ebbesson L."/>
            <person name="Teles M."/>
            <person name="MacKenzie S."/>
            <person name="Amaro C."/>
        </authorList>
    </citation>
    <scope>NUCLEOTIDE SEQUENCE</scope>
</reference>
<name>A0A0E9XLF1_ANGAN</name>
<dbReference type="AlphaFoldDB" id="A0A0E9XLF1"/>
<reference evidence="1" key="1">
    <citation type="submission" date="2014-11" db="EMBL/GenBank/DDBJ databases">
        <authorList>
            <person name="Amaro Gonzalez C."/>
        </authorList>
    </citation>
    <scope>NUCLEOTIDE SEQUENCE</scope>
</reference>
<evidence type="ECO:0000313" key="1">
    <source>
        <dbReference type="EMBL" id="JAI03227.1"/>
    </source>
</evidence>
<protein>
    <submittedName>
        <fullName evidence="1">Uncharacterized protein</fullName>
    </submittedName>
</protein>
<accession>A0A0E9XLF1</accession>
<proteinExistence type="predicted"/>